<keyword evidence="2" id="KW-0472">Membrane</keyword>
<sequence>MSSLVTSASLWTNDDNASKKRQSTMRKTIKLRPDSQSISDVDYEGETDNLKKLQPATIEDHQDGLEKRNVRVNELLSKMTTTDTTTIDKMGNFSPITPPSLNVKRDISDDTDIKSYTPEMPSYLQAMNDRKNIAGPYNANNTGSVNLSNYQRSYEPPSQIVNKPYYANMGIGQNVSGSSDSKLMEKINYMIHLLEEQGHEKTNNITEEFILYTFLGVFIIFVVDSFSRSGKYVR</sequence>
<reference evidence="3" key="1">
    <citation type="journal article" date="2020" name="Nature">
        <title>Giant virus diversity and host interactions through global metagenomics.</title>
        <authorList>
            <person name="Schulz F."/>
            <person name="Roux S."/>
            <person name="Paez-Espino D."/>
            <person name="Jungbluth S."/>
            <person name="Walsh D.A."/>
            <person name="Denef V.J."/>
            <person name="McMahon K.D."/>
            <person name="Konstantinidis K.T."/>
            <person name="Eloe-Fadrosh E.A."/>
            <person name="Kyrpides N.C."/>
            <person name="Woyke T."/>
        </authorList>
    </citation>
    <scope>NUCLEOTIDE SEQUENCE</scope>
    <source>
        <strain evidence="3">GVMAG-M-3300027747-57</strain>
    </source>
</reference>
<evidence type="ECO:0000256" key="2">
    <source>
        <dbReference type="SAM" id="Phobius"/>
    </source>
</evidence>
<organism evidence="3">
    <name type="scientific">viral metagenome</name>
    <dbReference type="NCBI Taxonomy" id="1070528"/>
    <lineage>
        <taxon>unclassified sequences</taxon>
        <taxon>metagenomes</taxon>
        <taxon>organismal metagenomes</taxon>
    </lineage>
</organism>
<accession>A0A6C0JM65</accession>
<evidence type="ECO:0000256" key="1">
    <source>
        <dbReference type="SAM" id="MobiDB-lite"/>
    </source>
</evidence>
<proteinExistence type="predicted"/>
<name>A0A6C0JM65_9ZZZZ</name>
<dbReference type="AlphaFoldDB" id="A0A6C0JM65"/>
<feature type="transmembrane region" description="Helical" evidence="2">
    <location>
        <begin position="209"/>
        <end position="227"/>
    </location>
</feature>
<dbReference type="EMBL" id="MN740430">
    <property type="protein sequence ID" value="QHU06101.1"/>
    <property type="molecule type" value="Genomic_DNA"/>
</dbReference>
<keyword evidence="2" id="KW-1133">Transmembrane helix</keyword>
<keyword evidence="2" id="KW-0812">Transmembrane</keyword>
<evidence type="ECO:0000313" key="3">
    <source>
        <dbReference type="EMBL" id="QHU06101.1"/>
    </source>
</evidence>
<feature type="compositionally biased region" description="Basic residues" evidence="1">
    <location>
        <begin position="19"/>
        <end position="30"/>
    </location>
</feature>
<feature type="region of interest" description="Disordered" evidence="1">
    <location>
        <begin position="14"/>
        <end position="40"/>
    </location>
</feature>
<protein>
    <submittedName>
        <fullName evidence="3">Uncharacterized protein</fullName>
    </submittedName>
</protein>